<protein>
    <submittedName>
        <fullName evidence="11">Flagellar motor protein MotB</fullName>
    </submittedName>
</protein>
<proteinExistence type="inferred from homology"/>
<accession>A0ABR9B798</accession>
<dbReference type="SUPFAM" id="SSF103088">
    <property type="entry name" value="OmpA-like"/>
    <property type="match status" value="1"/>
</dbReference>
<keyword evidence="4 9" id="KW-0812">Transmembrane</keyword>
<dbReference type="Pfam" id="PF13677">
    <property type="entry name" value="MotB_plug"/>
    <property type="match status" value="1"/>
</dbReference>
<keyword evidence="6 7" id="KW-0472">Membrane</keyword>
<keyword evidence="5 9" id="KW-1133">Transmembrane helix</keyword>
<dbReference type="InterPro" id="IPR006665">
    <property type="entry name" value="OmpA-like"/>
</dbReference>
<reference evidence="12" key="1">
    <citation type="submission" date="2023-07" db="EMBL/GenBank/DDBJ databases">
        <title>Thauera sp. CAU 1555 isolated from sand of Yaerae Beach.</title>
        <authorList>
            <person name="Kim W."/>
        </authorList>
    </citation>
    <scope>NUCLEOTIDE SEQUENCE [LARGE SCALE GENOMIC DNA]</scope>
    <source>
        <strain evidence="12">CAU 1555</strain>
    </source>
</reference>
<comment type="subcellular location">
    <subcellularLocation>
        <location evidence="1">Cell membrane</location>
        <topology evidence="1">Single-pass membrane protein</topology>
    </subcellularLocation>
</comment>
<keyword evidence="11" id="KW-0282">Flagellum</keyword>
<dbReference type="InterPro" id="IPR025713">
    <property type="entry name" value="MotB-like_N_dom"/>
</dbReference>
<dbReference type="PROSITE" id="PS51123">
    <property type="entry name" value="OMPA_2"/>
    <property type="match status" value="1"/>
</dbReference>
<gene>
    <name evidence="11" type="primary">motB</name>
    <name evidence="11" type="ORF">IFO67_05045</name>
</gene>
<evidence type="ECO:0000313" key="12">
    <source>
        <dbReference type="Proteomes" id="UP000603602"/>
    </source>
</evidence>
<keyword evidence="11" id="KW-0969">Cilium</keyword>
<dbReference type="InterPro" id="IPR036737">
    <property type="entry name" value="OmpA-like_sf"/>
</dbReference>
<evidence type="ECO:0000256" key="1">
    <source>
        <dbReference type="ARBA" id="ARBA00004162"/>
    </source>
</evidence>
<dbReference type="InterPro" id="IPR050330">
    <property type="entry name" value="Bact_OuterMem_StrucFunc"/>
</dbReference>
<evidence type="ECO:0000259" key="10">
    <source>
        <dbReference type="PROSITE" id="PS51123"/>
    </source>
</evidence>
<dbReference type="CDD" id="cd07185">
    <property type="entry name" value="OmpA_C-like"/>
    <property type="match status" value="1"/>
</dbReference>
<feature type="region of interest" description="Disordered" evidence="8">
    <location>
        <begin position="316"/>
        <end position="342"/>
    </location>
</feature>
<dbReference type="Proteomes" id="UP000603602">
    <property type="component" value="Unassembled WGS sequence"/>
</dbReference>
<evidence type="ECO:0000256" key="8">
    <source>
        <dbReference type="SAM" id="MobiDB-lite"/>
    </source>
</evidence>
<evidence type="ECO:0000256" key="6">
    <source>
        <dbReference type="ARBA" id="ARBA00023136"/>
    </source>
</evidence>
<sequence>MSDDSQQPIVVKRIKKGGGAAHGGAWKIAYADFVTAMMAFFLLMWLLGSTAQGDLEGIADHFQNPIKVSLQGGSGVGDSSSVIQGGGEDLTRSLGQVKRGDVQDRRTINLDAATGRQRVPPDVDDLLAQEQRKERARLIDLKGRIEAIIEADPALRPFKDQILMDITLEGLRIQLIDEQNRPMFLSGSANVQPYTRDLLRAIGRALNDVPNRVSLSGHTDSAPYAGGERGFSNWELSSNRANASRREMLAGGLDSGKVLRVVGLADTIHLNREDPRDPANRRISIIVMNKQTEEALRGEGAGQRSVEVGADAPLGGGALLNGAPPSMPSTSPGGAGLPAISR</sequence>
<name>A0ABR9B798_9RHOO</name>
<dbReference type="PANTHER" id="PTHR30329">
    <property type="entry name" value="STATOR ELEMENT OF FLAGELLAR MOTOR COMPLEX"/>
    <property type="match status" value="1"/>
</dbReference>
<keyword evidence="12" id="KW-1185">Reference proteome</keyword>
<feature type="domain" description="OmpA-like" evidence="10">
    <location>
        <begin position="171"/>
        <end position="291"/>
    </location>
</feature>
<dbReference type="EMBL" id="JACYTO010000001">
    <property type="protein sequence ID" value="MBD8502239.1"/>
    <property type="molecule type" value="Genomic_DNA"/>
</dbReference>
<evidence type="ECO:0000256" key="2">
    <source>
        <dbReference type="ARBA" id="ARBA00008914"/>
    </source>
</evidence>
<feature type="transmembrane region" description="Helical" evidence="9">
    <location>
        <begin position="28"/>
        <end position="47"/>
    </location>
</feature>
<keyword evidence="11" id="KW-0966">Cell projection</keyword>
<comment type="similarity">
    <text evidence="2">Belongs to the MotB family.</text>
</comment>
<organism evidence="11 12">
    <name type="scientific">Thauera sedimentorum</name>
    <dbReference type="NCBI Taxonomy" id="2767595"/>
    <lineage>
        <taxon>Bacteria</taxon>
        <taxon>Pseudomonadati</taxon>
        <taxon>Pseudomonadota</taxon>
        <taxon>Betaproteobacteria</taxon>
        <taxon>Rhodocyclales</taxon>
        <taxon>Zoogloeaceae</taxon>
        <taxon>Thauera</taxon>
    </lineage>
</organism>
<evidence type="ECO:0000256" key="5">
    <source>
        <dbReference type="ARBA" id="ARBA00022989"/>
    </source>
</evidence>
<evidence type="ECO:0000256" key="9">
    <source>
        <dbReference type="SAM" id="Phobius"/>
    </source>
</evidence>
<evidence type="ECO:0000256" key="7">
    <source>
        <dbReference type="PROSITE-ProRule" id="PRU00473"/>
    </source>
</evidence>
<dbReference type="PANTHER" id="PTHR30329:SF18">
    <property type="entry name" value="MOTILITY PROTEIN B"/>
    <property type="match status" value="1"/>
</dbReference>
<comment type="caution">
    <text evidence="11">The sequence shown here is derived from an EMBL/GenBank/DDBJ whole genome shotgun (WGS) entry which is preliminary data.</text>
</comment>
<dbReference type="RefSeq" id="WP_187717031.1">
    <property type="nucleotide sequence ID" value="NZ_JACTAH010000001.1"/>
</dbReference>
<evidence type="ECO:0000313" key="11">
    <source>
        <dbReference type="EMBL" id="MBD8502239.1"/>
    </source>
</evidence>
<keyword evidence="3" id="KW-1003">Cell membrane</keyword>
<evidence type="ECO:0000256" key="3">
    <source>
        <dbReference type="ARBA" id="ARBA00022475"/>
    </source>
</evidence>
<dbReference type="Pfam" id="PF00691">
    <property type="entry name" value="OmpA"/>
    <property type="match status" value="1"/>
</dbReference>
<evidence type="ECO:0000256" key="4">
    <source>
        <dbReference type="ARBA" id="ARBA00022692"/>
    </source>
</evidence>
<dbReference type="NCBIfam" id="NF006548">
    <property type="entry name" value="PRK09041.1"/>
    <property type="match status" value="1"/>
</dbReference>
<dbReference type="Gene3D" id="3.30.1330.60">
    <property type="entry name" value="OmpA-like domain"/>
    <property type="match status" value="1"/>
</dbReference>